<gene>
    <name evidence="3" type="ORF">NAF29_01095</name>
</gene>
<feature type="transmembrane region" description="Helical" evidence="2">
    <location>
        <begin position="88"/>
        <end position="106"/>
    </location>
</feature>
<keyword evidence="2" id="KW-1133">Transmembrane helix</keyword>
<evidence type="ECO:0000256" key="1">
    <source>
        <dbReference type="SAM" id="MobiDB-lite"/>
    </source>
</evidence>
<dbReference type="Proteomes" id="UP001165393">
    <property type="component" value="Unassembled WGS sequence"/>
</dbReference>
<dbReference type="InterPro" id="IPR008523">
    <property type="entry name" value="DUF805"/>
</dbReference>
<evidence type="ECO:0000256" key="2">
    <source>
        <dbReference type="SAM" id="Phobius"/>
    </source>
</evidence>
<feature type="transmembrane region" description="Helical" evidence="2">
    <location>
        <begin position="20"/>
        <end position="38"/>
    </location>
</feature>
<dbReference type="EMBL" id="JAMQGP010000001">
    <property type="protein sequence ID" value="MCM2678264.1"/>
    <property type="molecule type" value="Genomic_DNA"/>
</dbReference>
<name>A0AA42B658_9GAMM</name>
<evidence type="ECO:0000313" key="3">
    <source>
        <dbReference type="EMBL" id="MCM2678264.1"/>
    </source>
</evidence>
<keyword evidence="2" id="KW-0812">Transmembrane</keyword>
<dbReference type="RefSeq" id="WP_251259596.1">
    <property type="nucleotide sequence ID" value="NZ_JAMQGP010000001.1"/>
</dbReference>
<accession>A0AA42B658</accession>
<evidence type="ECO:0000313" key="4">
    <source>
        <dbReference type="Proteomes" id="UP001165393"/>
    </source>
</evidence>
<feature type="region of interest" description="Disordered" evidence="1">
    <location>
        <begin position="119"/>
        <end position="145"/>
    </location>
</feature>
<keyword evidence="4" id="KW-1185">Reference proteome</keyword>
<reference evidence="3 4" key="1">
    <citation type="journal article" date="2013" name="Antonie Van Leeuwenhoek">
        <title>Echinimonas agarilytica gen. nov., sp. nov., a new gammaproteobacterium isolated from the sea urchin Strongylocentrotus intermedius.</title>
        <authorList>
            <person name="Nedashkovskaya O.I."/>
            <person name="Stenkova A.M."/>
            <person name="Zhukova N.V."/>
            <person name="Van Trappen S."/>
            <person name="Lee J.S."/>
            <person name="Kim S.B."/>
        </authorList>
    </citation>
    <scope>NUCLEOTIDE SEQUENCE [LARGE SCALE GENOMIC DNA]</scope>
    <source>
        <strain evidence="3 4">KMM 6351</strain>
    </source>
</reference>
<organism evidence="3 4">
    <name type="scientific">Echinimonas agarilytica</name>
    <dbReference type="NCBI Taxonomy" id="1215918"/>
    <lineage>
        <taxon>Bacteria</taxon>
        <taxon>Pseudomonadati</taxon>
        <taxon>Pseudomonadota</taxon>
        <taxon>Gammaproteobacteria</taxon>
        <taxon>Alteromonadales</taxon>
        <taxon>Echinimonadaceae</taxon>
        <taxon>Echinimonas</taxon>
    </lineage>
</organism>
<protein>
    <submittedName>
        <fullName evidence="3">DUF805 domain-containing protein</fullName>
    </submittedName>
</protein>
<sequence length="145" mass="16570">MNNYNWLLFSFKGRINRKTFWLFQLFMMAVVVALLMMLGGDLLDRLKNPDDVEAFNELMDLAWKINLVFLWPKLAVDVKRFQDRNKAWYWVLIQLIPMIGPIWYLIDAGFMPGTAGENRFGTAAGPNPPPSGGQNQSGESGHFDA</sequence>
<dbReference type="AlphaFoldDB" id="A0AA42B658"/>
<dbReference type="Pfam" id="PF05656">
    <property type="entry name" value="DUF805"/>
    <property type="match status" value="1"/>
</dbReference>
<comment type="caution">
    <text evidence="3">The sequence shown here is derived from an EMBL/GenBank/DDBJ whole genome shotgun (WGS) entry which is preliminary data.</text>
</comment>
<dbReference type="GO" id="GO:0005886">
    <property type="term" value="C:plasma membrane"/>
    <property type="evidence" value="ECO:0007669"/>
    <property type="project" value="TreeGrafter"/>
</dbReference>
<proteinExistence type="predicted"/>
<dbReference type="PANTHER" id="PTHR34980">
    <property type="entry name" value="INNER MEMBRANE PROTEIN-RELATED-RELATED"/>
    <property type="match status" value="1"/>
</dbReference>
<dbReference type="PANTHER" id="PTHR34980:SF3">
    <property type="entry name" value="BLR8105 PROTEIN"/>
    <property type="match status" value="1"/>
</dbReference>
<keyword evidence="2" id="KW-0472">Membrane</keyword>